<dbReference type="EMBL" id="CP003557">
    <property type="protein sequence ID" value="AFN73853.1"/>
    <property type="molecule type" value="Genomic_DNA"/>
</dbReference>
<evidence type="ECO:0000256" key="1">
    <source>
        <dbReference type="ARBA" id="ARBA00004772"/>
    </source>
</evidence>
<evidence type="ECO:0000256" key="7">
    <source>
        <dbReference type="ARBA" id="ARBA00040167"/>
    </source>
</evidence>
<comment type="pathway">
    <text evidence="1 9">Porphyrin-containing compound metabolism; protoporphyrin-IX biosynthesis; coproporphyrinogen-III from 5-aminolevulinate: step 3/4.</text>
</comment>
<evidence type="ECO:0000259" key="10">
    <source>
        <dbReference type="Pfam" id="PF02602"/>
    </source>
</evidence>
<gene>
    <name evidence="11" type="ordered locus">MROS_0610</name>
</gene>
<dbReference type="RefSeq" id="WP_014855290.1">
    <property type="nucleotide sequence ID" value="NC_018178.1"/>
</dbReference>
<keyword evidence="4 9" id="KW-0456">Lyase</keyword>
<dbReference type="PANTHER" id="PTHR38042:SF1">
    <property type="entry name" value="UROPORPHYRINOGEN-III SYNTHASE, CHLOROPLASTIC"/>
    <property type="match status" value="1"/>
</dbReference>
<evidence type="ECO:0000256" key="4">
    <source>
        <dbReference type="ARBA" id="ARBA00023239"/>
    </source>
</evidence>
<dbReference type="Proteomes" id="UP000009011">
    <property type="component" value="Chromosome"/>
</dbReference>
<evidence type="ECO:0000256" key="5">
    <source>
        <dbReference type="ARBA" id="ARBA00023244"/>
    </source>
</evidence>
<sequence length="259" mass="28731">MLLDNKKILITKEEGIYRSLQPLAEEGADLIFFPAIKIVPAYNEKEIADLSTEIRNYDYLIFTSQNAVSVFHDIAEKFGLDLSKTKIAVTGKATAEICGEKGFYIHIIPERFSAAGLLERFKNIGAEYKKILIPCSSIARDELHKGLAELGARVTMIKIYDTVQNDPAALADKIDLINEVKPDLFVFTSPSNYRNFIAIMKIDNPVEYFGESNICAIGTTTEKEIRKSGVSVNIVPAEFSLDGISDAIITFYKSTGNMA</sequence>
<dbReference type="SUPFAM" id="SSF69618">
    <property type="entry name" value="HemD-like"/>
    <property type="match status" value="1"/>
</dbReference>
<evidence type="ECO:0000256" key="3">
    <source>
        <dbReference type="ARBA" id="ARBA00013109"/>
    </source>
</evidence>
<dbReference type="OrthoDB" id="9815856at2"/>
<dbReference type="InterPro" id="IPR003754">
    <property type="entry name" value="4pyrrol_synth_uPrphyn_synth"/>
</dbReference>
<protein>
    <recommendedName>
        <fullName evidence="7 9">Uroporphyrinogen-III synthase</fullName>
        <ecNumber evidence="3 9">4.2.1.75</ecNumber>
    </recommendedName>
</protein>
<accession>I6ZXS3</accession>
<dbReference type="STRING" id="1191523.MROS_0610"/>
<dbReference type="Pfam" id="PF02602">
    <property type="entry name" value="HEM4"/>
    <property type="match status" value="1"/>
</dbReference>
<evidence type="ECO:0000313" key="11">
    <source>
        <dbReference type="EMBL" id="AFN73853.1"/>
    </source>
</evidence>
<dbReference type="eggNOG" id="COG1587">
    <property type="taxonomic scope" value="Bacteria"/>
</dbReference>
<comment type="catalytic activity">
    <reaction evidence="8 9">
        <text>hydroxymethylbilane = uroporphyrinogen III + H2O</text>
        <dbReference type="Rhea" id="RHEA:18965"/>
        <dbReference type="ChEBI" id="CHEBI:15377"/>
        <dbReference type="ChEBI" id="CHEBI:57308"/>
        <dbReference type="ChEBI" id="CHEBI:57845"/>
        <dbReference type="EC" id="4.2.1.75"/>
    </reaction>
</comment>
<comment type="function">
    <text evidence="6 9">Catalyzes cyclization of the linear tetrapyrrole, hydroxymethylbilane, to the macrocyclic uroporphyrinogen III.</text>
</comment>
<evidence type="ECO:0000313" key="12">
    <source>
        <dbReference type="Proteomes" id="UP000009011"/>
    </source>
</evidence>
<evidence type="ECO:0000256" key="8">
    <source>
        <dbReference type="ARBA" id="ARBA00048617"/>
    </source>
</evidence>
<dbReference type="GO" id="GO:0006780">
    <property type="term" value="P:uroporphyrinogen III biosynthetic process"/>
    <property type="evidence" value="ECO:0007669"/>
    <property type="project" value="UniProtKB-UniRule"/>
</dbReference>
<evidence type="ECO:0000256" key="6">
    <source>
        <dbReference type="ARBA" id="ARBA00037589"/>
    </source>
</evidence>
<keyword evidence="5 9" id="KW-0627">Porphyrin biosynthesis</keyword>
<dbReference type="PANTHER" id="PTHR38042">
    <property type="entry name" value="UROPORPHYRINOGEN-III SYNTHASE, CHLOROPLASTIC"/>
    <property type="match status" value="1"/>
</dbReference>
<dbReference type="GO" id="GO:0004852">
    <property type="term" value="F:uroporphyrinogen-III synthase activity"/>
    <property type="evidence" value="ECO:0007669"/>
    <property type="project" value="UniProtKB-UniRule"/>
</dbReference>
<organism evidence="11 12">
    <name type="scientific">Melioribacter roseus (strain DSM 23840 / JCM 17771 / VKM B-2668 / P3M-2)</name>
    <dbReference type="NCBI Taxonomy" id="1191523"/>
    <lineage>
        <taxon>Bacteria</taxon>
        <taxon>Pseudomonadati</taxon>
        <taxon>Ignavibacteriota</taxon>
        <taxon>Ignavibacteria</taxon>
        <taxon>Ignavibacteriales</taxon>
        <taxon>Melioribacteraceae</taxon>
        <taxon>Melioribacter</taxon>
    </lineage>
</organism>
<dbReference type="CDD" id="cd06578">
    <property type="entry name" value="HemD"/>
    <property type="match status" value="1"/>
</dbReference>
<keyword evidence="12" id="KW-1185">Reference proteome</keyword>
<dbReference type="HOGENOM" id="CLU_011276_9_5_10"/>
<name>I6ZXS3_MELRP</name>
<dbReference type="Gene3D" id="3.40.50.10090">
    <property type="match status" value="2"/>
</dbReference>
<dbReference type="InterPro" id="IPR039793">
    <property type="entry name" value="UROS/Hem4"/>
</dbReference>
<reference evidence="11 12" key="1">
    <citation type="journal article" date="2013" name="PLoS ONE">
        <title>Genomic analysis of Melioribacter roseus, facultatively anaerobic organotrophic bacterium representing a novel deep lineage within Bacteriodetes/Chlorobi group.</title>
        <authorList>
            <person name="Kadnikov V.V."/>
            <person name="Mardanov A.V."/>
            <person name="Podosokorskaya O.A."/>
            <person name="Gavrilov S.N."/>
            <person name="Kublanov I.V."/>
            <person name="Beletsky A.V."/>
            <person name="Bonch-Osmolovskaya E.A."/>
            <person name="Ravin N.V."/>
        </authorList>
    </citation>
    <scope>NUCLEOTIDE SEQUENCE [LARGE SCALE GENOMIC DNA]</scope>
    <source>
        <strain evidence="12">JCM 17771 / P3M-2</strain>
    </source>
</reference>
<feature type="domain" description="Tetrapyrrole biosynthesis uroporphyrinogen III synthase" evidence="10">
    <location>
        <begin position="23"/>
        <end position="244"/>
    </location>
</feature>
<dbReference type="EC" id="4.2.1.75" evidence="3 9"/>
<evidence type="ECO:0000256" key="2">
    <source>
        <dbReference type="ARBA" id="ARBA00008133"/>
    </source>
</evidence>
<proteinExistence type="inferred from homology"/>
<comment type="similarity">
    <text evidence="2 9">Belongs to the uroporphyrinogen-III synthase family.</text>
</comment>
<dbReference type="GO" id="GO:0006782">
    <property type="term" value="P:protoporphyrinogen IX biosynthetic process"/>
    <property type="evidence" value="ECO:0007669"/>
    <property type="project" value="UniProtKB-UniRule"/>
</dbReference>
<dbReference type="InterPro" id="IPR036108">
    <property type="entry name" value="4pyrrol_syn_uPrphyn_synt_sf"/>
</dbReference>
<dbReference type="AlphaFoldDB" id="I6ZXS3"/>
<evidence type="ECO:0000256" key="9">
    <source>
        <dbReference type="RuleBase" id="RU366031"/>
    </source>
</evidence>
<dbReference type="KEGG" id="mro:MROS_0610"/>